<evidence type="ECO:0000256" key="5">
    <source>
        <dbReference type="ARBA" id="ARBA00022989"/>
    </source>
</evidence>
<feature type="compositionally biased region" description="Low complexity" evidence="7">
    <location>
        <begin position="1"/>
        <end position="14"/>
    </location>
</feature>
<feature type="compositionally biased region" description="Low complexity" evidence="7">
    <location>
        <begin position="53"/>
        <end position="64"/>
    </location>
</feature>
<accession>A0A919DT16</accession>
<dbReference type="Pfam" id="PF02397">
    <property type="entry name" value="Bac_transf"/>
    <property type="match status" value="1"/>
</dbReference>
<name>A0A919DT16_9ACTN</name>
<evidence type="ECO:0000259" key="9">
    <source>
        <dbReference type="Pfam" id="PF02397"/>
    </source>
</evidence>
<feature type="region of interest" description="Disordered" evidence="7">
    <location>
        <begin position="1"/>
        <end position="70"/>
    </location>
</feature>
<evidence type="ECO:0000313" key="10">
    <source>
        <dbReference type="EMBL" id="GHE74433.1"/>
    </source>
</evidence>
<dbReference type="PANTHER" id="PTHR30576">
    <property type="entry name" value="COLANIC BIOSYNTHESIS UDP-GLUCOSE LIPID CARRIER TRANSFERASE"/>
    <property type="match status" value="1"/>
</dbReference>
<reference evidence="10" key="1">
    <citation type="journal article" date="2014" name="Int. J. Syst. Evol. Microbiol.">
        <title>Complete genome sequence of Corynebacterium casei LMG S-19264T (=DSM 44701T), isolated from a smear-ripened cheese.</title>
        <authorList>
            <consortium name="US DOE Joint Genome Institute (JGI-PGF)"/>
            <person name="Walter F."/>
            <person name="Albersmeier A."/>
            <person name="Kalinowski J."/>
            <person name="Ruckert C."/>
        </authorList>
    </citation>
    <scope>NUCLEOTIDE SEQUENCE</scope>
    <source>
        <strain evidence="10">JCM 3302</strain>
    </source>
</reference>
<dbReference type="InterPro" id="IPR017475">
    <property type="entry name" value="EPS_sugar_tfrase"/>
</dbReference>
<proteinExistence type="inferred from homology"/>
<protein>
    <recommendedName>
        <fullName evidence="9">Bacterial sugar transferase domain-containing protein</fullName>
    </recommendedName>
</protein>
<evidence type="ECO:0000313" key="11">
    <source>
        <dbReference type="Proteomes" id="UP000641386"/>
    </source>
</evidence>
<dbReference type="Proteomes" id="UP000641386">
    <property type="component" value="Unassembled WGS sequence"/>
</dbReference>
<dbReference type="GO" id="GO:0016020">
    <property type="term" value="C:membrane"/>
    <property type="evidence" value="ECO:0007669"/>
    <property type="project" value="UniProtKB-SubCell"/>
</dbReference>
<dbReference type="AlphaFoldDB" id="A0A919DT16"/>
<dbReference type="GO" id="GO:0016780">
    <property type="term" value="F:phosphotransferase activity, for other substituted phosphate groups"/>
    <property type="evidence" value="ECO:0007669"/>
    <property type="project" value="TreeGrafter"/>
</dbReference>
<sequence>MGAVGAADAAAPGSGVPGPPAPAKTIPRAAHRTTPAPEATAPDASRPARPGFGRLARPAPGRLRPQVRTGDGKARWYRPLAVLADTCGIGVPLTAALAADGQDVPALGGLIGAGAWTAIRATRRRYAAQRLGESWGVLAAVRDWVLLAGFLALALTLAGLDDGPRPTLALAALTPGLALAAAVALTTKLHLNRQRRQARAVRRALVVGEPAAVDQVVSRLASRTDHAYVVVGVVPVGSRAVQCGMPVAQRLPDIGTDRAGDADAVLRAVADHGADAALVVPGLRMTGERLRHVAWALHGAGLQLAVVPGLAEVTESRVRPTTAAGLTVLQVAPPAQQFGQPVLKSLLDRLGAALGLVVLAPLFAALAVAVRCTSPGPVFHRQIRCGLDGRPFTMWKFRTMVVDAEARRAELTRSGANQHDGHMFKMRRDPRVTPLGSVLRRLSLDELPQLLNVLRGDMSLIGPRPPLPDEVARYTRTELRRLAVKPGMTGLWQVSGRSDLSWDETVSLDLWYVDNWSVATDVEIMTRTLRAVVDGRGAY</sequence>
<dbReference type="PANTHER" id="PTHR30576:SF10">
    <property type="entry name" value="SLL5057 PROTEIN"/>
    <property type="match status" value="1"/>
</dbReference>
<feature type="compositionally biased region" description="Low complexity" evidence="7">
    <location>
        <begin position="23"/>
        <end position="44"/>
    </location>
</feature>
<comment type="subcellular location">
    <subcellularLocation>
        <location evidence="1">Membrane</location>
        <topology evidence="1">Multi-pass membrane protein</topology>
    </subcellularLocation>
</comment>
<feature type="domain" description="Bacterial sugar transferase" evidence="9">
    <location>
        <begin position="344"/>
        <end position="533"/>
    </location>
</feature>
<evidence type="ECO:0000256" key="6">
    <source>
        <dbReference type="ARBA" id="ARBA00023136"/>
    </source>
</evidence>
<keyword evidence="4 8" id="KW-0812">Transmembrane</keyword>
<gene>
    <name evidence="10" type="ORF">GCM10014715_31410</name>
</gene>
<comment type="similarity">
    <text evidence="2">Belongs to the bacterial sugar transferase family.</text>
</comment>
<keyword evidence="11" id="KW-1185">Reference proteome</keyword>
<dbReference type="EMBL" id="BNBC01000012">
    <property type="protein sequence ID" value="GHE74433.1"/>
    <property type="molecule type" value="Genomic_DNA"/>
</dbReference>
<dbReference type="NCBIfam" id="TIGR03025">
    <property type="entry name" value="EPS_sugtrans"/>
    <property type="match status" value="1"/>
</dbReference>
<dbReference type="InterPro" id="IPR003362">
    <property type="entry name" value="Bact_transf"/>
</dbReference>
<keyword evidence="5 8" id="KW-1133">Transmembrane helix</keyword>
<organism evidence="10 11">
    <name type="scientific">Streptomyces spiralis</name>
    <dbReference type="NCBI Taxonomy" id="66376"/>
    <lineage>
        <taxon>Bacteria</taxon>
        <taxon>Bacillati</taxon>
        <taxon>Actinomycetota</taxon>
        <taxon>Actinomycetes</taxon>
        <taxon>Kitasatosporales</taxon>
        <taxon>Streptomycetaceae</taxon>
        <taxon>Streptomyces</taxon>
    </lineage>
</organism>
<feature type="transmembrane region" description="Helical" evidence="8">
    <location>
        <begin position="167"/>
        <end position="187"/>
    </location>
</feature>
<evidence type="ECO:0000256" key="8">
    <source>
        <dbReference type="SAM" id="Phobius"/>
    </source>
</evidence>
<evidence type="ECO:0000256" key="2">
    <source>
        <dbReference type="ARBA" id="ARBA00006464"/>
    </source>
</evidence>
<evidence type="ECO:0000256" key="4">
    <source>
        <dbReference type="ARBA" id="ARBA00022692"/>
    </source>
</evidence>
<feature type="transmembrane region" description="Helical" evidence="8">
    <location>
        <begin position="350"/>
        <end position="370"/>
    </location>
</feature>
<evidence type="ECO:0000256" key="1">
    <source>
        <dbReference type="ARBA" id="ARBA00004141"/>
    </source>
</evidence>
<keyword evidence="3" id="KW-0808">Transferase</keyword>
<reference evidence="10" key="2">
    <citation type="submission" date="2020-09" db="EMBL/GenBank/DDBJ databases">
        <authorList>
            <person name="Sun Q."/>
            <person name="Ohkuma M."/>
        </authorList>
    </citation>
    <scope>NUCLEOTIDE SEQUENCE</scope>
    <source>
        <strain evidence="10">JCM 3302</strain>
    </source>
</reference>
<comment type="caution">
    <text evidence="10">The sequence shown here is derived from an EMBL/GenBank/DDBJ whole genome shotgun (WGS) entry which is preliminary data.</text>
</comment>
<evidence type="ECO:0000256" key="7">
    <source>
        <dbReference type="SAM" id="MobiDB-lite"/>
    </source>
</evidence>
<keyword evidence="6 8" id="KW-0472">Membrane</keyword>
<evidence type="ECO:0000256" key="3">
    <source>
        <dbReference type="ARBA" id="ARBA00022679"/>
    </source>
</evidence>
<feature type="transmembrane region" description="Helical" evidence="8">
    <location>
        <begin position="134"/>
        <end position="155"/>
    </location>
</feature>